<proteinExistence type="predicted"/>
<dbReference type="EMBL" id="JAUOPB010000006">
    <property type="protein sequence ID" value="MDO6422776.1"/>
    <property type="molecule type" value="Genomic_DNA"/>
</dbReference>
<name>A0AAW7X7R3_9GAMM</name>
<dbReference type="InterPro" id="IPR036170">
    <property type="entry name" value="YezG-like_sf"/>
</dbReference>
<dbReference type="RefSeq" id="WP_303492674.1">
    <property type="nucleotide sequence ID" value="NZ_JAUOPB010000006.1"/>
</dbReference>
<reference evidence="1" key="1">
    <citation type="submission" date="2023-07" db="EMBL/GenBank/DDBJ databases">
        <title>Genome content predicts the carbon catabolic preferences of heterotrophic bacteria.</title>
        <authorList>
            <person name="Gralka M."/>
        </authorList>
    </citation>
    <scope>NUCLEOTIDE SEQUENCE</scope>
    <source>
        <strain evidence="1">I3M17_2</strain>
    </source>
</reference>
<sequence>MFDTEHDIYQHFASCIVKAIPNPNWETAYLTVAISGNATQQVCGYFTANNPKDFDYDIDDGADMDAQVMEAALSLRNIHRARENSDAFNKFKFTLHNDGTFNVEFKYDTDFKYAESLNGDSQEYSDLLAYNVIDSIESWEGLPKDHPRPWLH</sequence>
<gene>
    <name evidence="1" type="ORF">Q4521_09840</name>
</gene>
<dbReference type="AlphaFoldDB" id="A0AAW7X7R3"/>
<accession>A0AAW7X7R3</accession>
<protein>
    <submittedName>
        <fullName evidence="1">DUF600 family protein</fullName>
    </submittedName>
</protein>
<dbReference type="Gene3D" id="3.30.500.20">
    <property type="entry name" value="BH3703-like domains"/>
    <property type="match status" value="1"/>
</dbReference>
<evidence type="ECO:0000313" key="2">
    <source>
        <dbReference type="Proteomes" id="UP001169760"/>
    </source>
</evidence>
<organism evidence="1 2">
    <name type="scientific">Saccharophagus degradans</name>
    <dbReference type="NCBI Taxonomy" id="86304"/>
    <lineage>
        <taxon>Bacteria</taxon>
        <taxon>Pseudomonadati</taxon>
        <taxon>Pseudomonadota</taxon>
        <taxon>Gammaproteobacteria</taxon>
        <taxon>Cellvibrionales</taxon>
        <taxon>Cellvibrionaceae</taxon>
        <taxon>Saccharophagus</taxon>
    </lineage>
</organism>
<dbReference type="InterPro" id="IPR006728">
    <property type="entry name" value="YezG-like"/>
</dbReference>
<dbReference type="SUPFAM" id="SSF160424">
    <property type="entry name" value="BH3703-like"/>
    <property type="match status" value="1"/>
</dbReference>
<dbReference type="Proteomes" id="UP001169760">
    <property type="component" value="Unassembled WGS sequence"/>
</dbReference>
<comment type="caution">
    <text evidence="1">The sequence shown here is derived from an EMBL/GenBank/DDBJ whole genome shotgun (WGS) entry which is preliminary data.</text>
</comment>
<dbReference type="Pfam" id="PF04634">
    <property type="entry name" value="YezG-like"/>
    <property type="match status" value="1"/>
</dbReference>
<evidence type="ECO:0000313" key="1">
    <source>
        <dbReference type="EMBL" id="MDO6422776.1"/>
    </source>
</evidence>